<evidence type="ECO:0000256" key="2">
    <source>
        <dbReference type="ARBA" id="ARBA00022692"/>
    </source>
</evidence>
<dbReference type="RefSeq" id="WP_115923956.1">
    <property type="nucleotide sequence ID" value="NZ_QTUA01000001.1"/>
</dbReference>
<dbReference type="Pfam" id="PF04505">
    <property type="entry name" value="CD225"/>
    <property type="match status" value="1"/>
</dbReference>
<feature type="transmembrane region" description="Helical" evidence="6">
    <location>
        <begin position="131"/>
        <end position="153"/>
    </location>
</feature>
<gene>
    <name evidence="7" type="ORF">DFJ65_3321</name>
</gene>
<dbReference type="PANTHER" id="PTHR14948:SF25">
    <property type="entry name" value="DUF4190 DOMAIN-CONTAINING PROTEIN"/>
    <property type="match status" value="1"/>
</dbReference>
<feature type="compositionally biased region" description="Low complexity" evidence="5">
    <location>
        <begin position="1"/>
        <end position="69"/>
    </location>
</feature>
<dbReference type="Proteomes" id="UP000256253">
    <property type="component" value="Unassembled WGS sequence"/>
</dbReference>
<proteinExistence type="predicted"/>
<dbReference type="EMBL" id="QTUA01000001">
    <property type="protein sequence ID" value="REF32216.1"/>
    <property type="molecule type" value="Genomic_DNA"/>
</dbReference>
<keyword evidence="4 6" id="KW-0472">Membrane</keyword>
<evidence type="ECO:0000256" key="4">
    <source>
        <dbReference type="ARBA" id="ARBA00023136"/>
    </source>
</evidence>
<reference evidence="7 8" key="1">
    <citation type="submission" date="2018-08" db="EMBL/GenBank/DDBJ databases">
        <title>Sequencing the genomes of 1000 actinobacteria strains.</title>
        <authorList>
            <person name="Klenk H.-P."/>
        </authorList>
    </citation>
    <scope>NUCLEOTIDE SEQUENCE [LARGE SCALE GENOMIC DNA]</scope>
    <source>
        <strain evidence="7 8">DSM 22967</strain>
    </source>
</reference>
<dbReference type="InterPro" id="IPR051423">
    <property type="entry name" value="CD225/Dispanin"/>
</dbReference>
<keyword evidence="2 6" id="KW-0812">Transmembrane</keyword>
<accession>A0A3D9USJ9</accession>
<sequence>MSNYGQNDPNQPYDPNNSGGNDPYGQQGQQGQQPQYGQQGQPYGQPQYGDQYGQQGSEGYGAAPGYSPMPGGGGPVGTPPPNNLALAIISTVLCCLPLGIYAIIQATKVNSLWQQGDVAGAQDASEKAKKFSIYAIVIGFVVGIISLILQITVLNSTNS</sequence>
<protein>
    <submittedName>
        <fullName evidence="7">Interferon-induced transmembrane protein</fullName>
    </submittedName>
</protein>
<evidence type="ECO:0000313" key="7">
    <source>
        <dbReference type="EMBL" id="REF32216.1"/>
    </source>
</evidence>
<name>A0A3D9USJ9_9MICO</name>
<feature type="region of interest" description="Disordered" evidence="5">
    <location>
        <begin position="1"/>
        <end position="75"/>
    </location>
</feature>
<dbReference type="PANTHER" id="PTHR14948">
    <property type="entry name" value="NG5"/>
    <property type="match status" value="1"/>
</dbReference>
<evidence type="ECO:0000256" key="3">
    <source>
        <dbReference type="ARBA" id="ARBA00022989"/>
    </source>
</evidence>
<evidence type="ECO:0000256" key="5">
    <source>
        <dbReference type="SAM" id="MobiDB-lite"/>
    </source>
</evidence>
<dbReference type="InterPro" id="IPR007593">
    <property type="entry name" value="CD225/Dispanin_fam"/>
</dbReference>
<comment type="subcellular location">
    <subcellularLocation>
        <location evidence="1">Membrane</location>
    </subcellularLocation>
</comment>
<evidence type="ECO:0000313" key="8">
    <source>
        <dbReference type="Proteomes" id="UP000256253"/>
    </source>
</evidence>
<comment type="caution">
    <text evidence="7">The sequence shown here is derived from an EMBL/GenBank/DDBJ whole genome shotgun (WGS) entry which is preliminary data.</text>
</comment>
<keyword evidence="8" id="KW-1185">Reference proteome</keyword>
<dbReference type="OrthoDB" id="9815705at2"/>
<dbReference type="GO" id="GO:0016020">
    <property type="term" value="C:membrane"/>
    <property type="evidence" value="ECO:0007669"/>
    <property type="project" value="UniProtKB-SubCell"/>
</dbReference>
<feature type="transmembrane region" description="Helical" evidence="6">
    <location>
        <begin position="84"/>
        <end position="104"/>
    </location>
</feature>
<evidence type="ECO:0000256" key="6">
    <source>
        <dbReference type="SAM" id="Phobius"/>
    </source>
</evidence>
<evidence type="ECO:0000256" key="1">
    <source>
        <dbReference type="ARBA" id="ARBA00004370"/>
    </source>
</evidence>
<keyword evidence="3 6" id="KW-1133">Transmembrane helix</keyword>
<organism evidence="7 8">
    <name type="scientific">Calidifontibacter indicus</name>
    <dbReference type="NCBI Taxonomy" id="419650"/>
    <lineage>
        <taxon>Bacteria</taxon>
        <taxon>Bacillati</taxon>
        <taxon>Actinomycetota</taxon>
        <taxon>Actinomycetes</taxon>
        <taxon>Micrococcales</taxon>
        <taxon>Dermacoccaceae</taxon>
        <taxon>Calidifontibacter</taxon>
    </lineage>
</organism>
<dbReference type="AlphaFoldDB" id="A0A3D9USJ9"/>